<accession>A0A2T1A6B7</accession>
<feature type="domain" description="AMP-binding enzyme C-terminal" evidence="4">
    <location>
        <begin position="427"/>
        <end position="502"/>
    </location>
</feature>
<evidence type="ECO:0000259" key="4">
    <source>
        <dbReference type="Pfam" id="PF13193"/>
    </source>
</evidence>
<dbReference type="GO" id="GO:0031956">
    <property type="term" value="F:medium-chain fatty acid-CoA ligase activity"/>
    <property type="evidence" value="ECO:0007669"/>
    <property type="project" value="TreeGrafter"/>
</dbReference>
<evidence type="ECO:0000256" key="1">
    <source>
        <dbReference type="ARBA" id="ARBA00006432"/>
    </source>
</evidence>
<evidence type="ECO:0000313" key="6">
    <source>
        <dbReference type="Proteomes" id="UP000237752"/>
    </source>
</evidence>
<comment type="caution">
    <text evidence="5">The sequence shown here is derived from an EMBL/GenBank/DDBJ whole genome shotgun (WGS) entry which is preliminary data.</text>
</comment>
<dbReference type="InterPro" id="IPR045851">
    <property type="entry name" value="AMP-bd_C_sf"/>
</dbReference>
<dbReference type="InterPro" id="IPR025110">
    <property type="entry name" value="AMP-bd_C"/>
</dbReference>
<dbReference type="OrthoDB" id="9803968at2"/>
<dbReference type="Gene3D" id="3.40.50.12780">
    <property type="entry name" value="N-terminal domain of ligase-like"/>
    <property type="match status" value="1"/>
</dbReference>
<dbReference type="InterPro" id="IPR020845">
    <property type="entry name" value="AMP-binding_CS"/>
</dbReference>
<reference evidence="5 6" key="1">
    <citation type="submission" date="2018-03" db="EMBL/GenBank/DDBJ databases">
        <title>Genomic Encyclopedia of Archaeal and Bacterial Type Strains, Phase II (KMG-II): from individual species to whole genera.</title>
        <authorList>
            <person name="Goeker M."/>
        </authorList>
    </citation>
    <scope>NUCLEOTIDE SEQUENCE [LARGE SCALE GENOMIC DNA]</scope>
    <source>
        <strain evidence="5 6">DSM 100065</strain>
    </source>
</reference>
<name>A0A2T1A6B7_9ACTN</name>
<dbReference type="AlphaFoldDB" id="A0A2T1A6B7"/>
<dbReference type="Pfam" id="PF13193">
    <property type="entry name" value="AMP-binding_C"/>
    <property type="match status" value="1"/>
</dbReference>
<keyword evidence="6" id="KW-1185">Reference proteome</keyword>
<evidence type="ECO:0000256" key="2">
    <source>
        <dbReference type="ARBA" id="ARBA00022598"/>
    </source>
</evidence>
<evidence type="ECO:0000313" key="5">
    <source>
        <dbReference type="EMBL" id="PRZ44155.1"/>
    </source>
</evidence>
<dbReference type="SUPFAM" id="SSF56801">
    <property type="entry name" value="Acetyl-CoA synthetase-like"/>
    <property type="match status" value="1"/>
</dbReference>
<proteinExistence type="inferred from homology"/>
<sequence length="515" mass="54533">MTTYATLLTDGAEKHPDKVFLYVDSQDESMVAVTYRDMNERSIAMARALLARGLKPGDRVAIAAPNQIEWLELLFGAARVGIITVTLNIRYRESELSYMLTKSGTKLVVSSARQGDFDFESLYDTLRPHVPSVEDVFFLGGTRAGSTYADLLAAGASYDGDLPAPKPEDPAVILFTSGTTGRPKGATLTHASLIASGSAQNKHVDARHDDVTLGLMPLNHVGGLTCTTTSSLAIGGTVVMLPAFSPASALEALEKYRGTSFGGVPTMWKLMLDHETFPQRDTSALRMAIIGGSNADPALCQQITAAIPGVRLINLYGLSESSGAGVMSAPEDGVAIVSSSIGVPIPGVEARIVDPDPNADGAGELQLRGPGVAAGYWEMPEETAATFADGWLNTGDIGTIDESGHVRLLGRAKEMYLQGGYNVYPVEIENLLADHPTVAMVAGIGVPDTVLGEVGRFYVVPAQGATADAGDLLAYCKEKVANYKVPREIVFVDELPLTPSGKIAKAQLRAQYDAE</sequence>
<dbReference type="Gene3D" id="3.30.300.30">
    <property type="match status" value="1"/>
</dbReference>
<dbReference type="PROSITE" id="PS00455">
    <property type="entry name" value="AMP_BINDING"/>
    <property type="match status" value="1"/>
</dbReference>
<keyword evidence="2" id="KW-0436">Ligase</keyword>
<dbReference type="Pfam" id="PF00501">
    <property type="entry name" value="AMP-binding"/>
    <property type="match status" value="1"/>
</dbReference>
<dbReference type="InterPro" id="IPR042099">
    <property type="entry name" value="ANL_N_sf"/>
</dbReference>
<evidence type="ECO:0000259" key="3">
    <source>
        <dbReference type="Pfam" id="PF00501"/>
    </source>
</evidence>
<protein>
    <submittedName>
        <fullName evidence="5">Fatty-acyl-CoA synthase</fullName>
    </submittedName>
</protein>
<dbReference type="GO" id="GO:0006631">
    <property type="term" value="P:fatty acid metabolic process"/>
    <property type="evidence" value="ECO:0007669"/>
    <property type="project" value="TreeGrafter"/>
</dbReference>
<dbReference type="PANTHER" id="PTHR43201:SF5">
    <property type="entry name" value="MEDIUM-CHAIN ACYL-COA LIGASE ACSF2, MITOCHONDRIAL"/>
    <property type="match status" value="1"/>
</dbReference>
<gene>
    <name evidence="5" type="ORF">CLV47_101280</name>
</gene>
<comment type="similarity">
    <text evidence="1">Belongs to the ATP-dependent AMP-binding enzyme family.</text>
</comment>
<dbReference type="EMBL" id="PVUE01000001">
    <property type="protein sequence ID" value="PRZ44155.1"/>
    <property type="molecule type" value="Genomic_DNA"/>
</dbReference>
<dbReference type="InterPro" id="IPR000873">
    <property type="entry name" value="AMP-dep_synth/lig_dom"/>
</dbReference>
<dbReference type="PANTHER" id="PTHR43201">
    <property type="entry name" value="ACYL-COA SYNTHETASE"/>
    <property type="match status" value="1"/>
</dbReference>
<feature type="domain" description="AMP-dependent synthetase/ligase" evidence="3">
    <location>
        <begin position="11"/>
        <end position="377"/>
    </location>
</feature>
<organism evidence="5 6">
    <name type="scientific">Antricoccus suffuscus</name>
    <dbReference type="NCBI Taxonomy" id="1629062"/>
    <lineage>
        <taxon>Bacteria</taxon>
        <taxon>Bacillati</taxon>
        <taxon>Actinomycetota</taxon>
        <taxon>Actinomycetes</taxon>
        <taxon>Geodermatophilales</taxon>
        <taxon>Antricoccaceae</taxon>
        <taxon>Antricoccus</taxon>
    </lineage>
</organism>
<dbReference type="Proteomes" id="UP000237752">
    <property type="component" value="Unassembled WGS sequence"/>
</dbReference>
<dbReference type="RefSeq" id="WP_106347203.1">
    <property type="nucleotide sequence ID" value="NZ_PVUE01000001.1"/>
</dbReference>